<dbReference type="InterPro" id="IPR027370">
    <property type="entry name" value="Znf-RING_euk"/>
</dbReference>
<protein>
    <submittedName>
        <fullName evidence="10">Metallo-dependent phosphatase</fullName>
    </submittedName>
</protein>
<evidence type="ECO:0000256" key="2">
    <source>
        <dbReference type="ARBA" id="ARBA00022490"/>
    </source>
</evidence>
<keyword evidence="4 6" id="KW-0863">Zinc-finger</keyword>
<dbReference type="InterPro" id="IPR006595">
    <property type="entry name" value="CTLH_C"/>
</dbReference>
<dbReference type="PANTHER" id="PTHR12170">
    <property type="entry name" value="MACROPHAGE ERYTHROBLAST ATTACHER-RELATED"/>
    <property type="match status" value="1"/>
</dbReference>
<evidence type="ECO:0000256" key="4">
    <source>
        <dbReference type="ARBA" id="ARBA00022771"/>
    </source>
</evidence>
<evidence type="ECO:0000259" key="8">
    <source>
        <dbReference type="PROSITE" id="PS50897"/>
    </source>
</evidence>
<dbReference type="Pfam" id="PF13445">
    <property type="entry name" value="zf-RING_UBOX"/>
    <property type="match status" value="1"/>
</dbReference>
<feature type="compositionally biased region" description="Low complexity" evidence="7">
    <location>
        <begin position="20"/>
        <end position="31"/>
    </location>
</feature>
<keyword evidence="5" id="KW-0862">Zinc</keyword>
<sequence>MEALQRSLEQVSKRAPGLHSTSSSVKAATKTPTVHDSIDRLIAQVEDARASLSATSSSLPPNPAVLLAELNSSVQTAQKSILERQKEFYAALSKTSKALDKKFPTPIDGVADPSLFSSPEAQNALERVILDHLQRNGDWEASYKFASEAGLPLSPHQETPYAQLHHTLGAMARGDLGPAIQWAQAERTWLSARKSGLEFALHRSVFIRIASGALLAGVGDNEEVDGSEREDPDGENVEMLSASIDQLHGSHTTSITAAPAATDLMLGSTLARTNVERALAYGRDNFKPFRNTHLAEIQRLFTLLAFLPAFVPAPAYGPEGLDAVPVEHLIPTVPLEYCPLLDEKLVHAPFLGPLFKMEYCARNRIAKDAPLGIGVEVGASGALNRIIKVKAVMKERGNEWSQADELPIEIPLPPRLRFHSIFACPVSKEQGTEENPPMMLACGHVLCLETLNRLAKGNGQTCAIPEGDVLLHAGDLTTLGQPDDLDAQVEWLKSLPHKTKIFTCGNHDFSACTAKDFYNTRGRELNRKYRIKASPDDVQRAAHTLSRDNLDNACVTYLNNELCEFKVDRDHVRHKSWKVWGSPWSPEFEGWAWNYSRGNEAKQVHKGIPNDVDILITHSPPFELGGLDKIHNGTSVGCEELHRRLTGSKGKGQGEDGIRPKVHVFGHIHEARGVHLLEQGEDETVLANAALVEYDLDKWNNERIFMYEVVCQ</sequence>
<dbReference type="InterPro" id="IPR029052">
    <property type="entry name" value="Metallo-depent_PP-like"/>
</dbReference>
<dbReference type="InterPro" id="IPR024964">
    <property type="entry name" value="CTLH/CRA"/>
</dbReference>
<dbReference type="GO" id="GO:0005634">
    <property type="term" value="C:nucleus"/>
    <property type="evidence" value="ECO:0007669"/>
    <property type="project" value="TreeGrafter"/>
</dbReference>
<dbReference type="GO" id="GO:0061630">
    <property type="term" value="F:ubiquitin protein ligase activity"/>
    <property type="evidence" value="ECO:0007669"/>
    <property type="project" value="InterPro"/>
</dbReference>
<keyword evidence="3" id="KW-0479">Metal-binding</keyword>
<dbReference type="GO" id="GO:0016787">
    <property type="term" value="F:hydrolase activity"/>
    <property type="evidence" value="ECO:0007669"/>
    <property type="project" value="InterPro"/>
</dbReference>
<feature type="domain" description="CTLH" evidence="8">
    <location>
        <begin position="170"/>
        <end position="217"/>
    </location>
</feature>
<dbReference type="PROSITE" id="PS51867">
    <property type="entry name" value="ZF_RING_GID"/>
    <property type="match status" value="1"/>
</dbReference>
<proteinExistence type="predicted"/>
<dbReference type="InterPro" id="IPR045098">
    <property type="entry name" value="Fyv10_fam"/>
</dbReference>
<organism evidence="10">
    <name type="scientific">Melanopsichium pennsylvanicum 4</name>
    <dbReference type="NCBI Taxonomy" id="1398559"/>
    <lineage>
        <taxon>Eukaryota</taxon>
        <taxon>Fungi</taxon>
        <taxon>Dikarya</taxon>
        <taxon>Basidiomycota</taxon>
        <taxon>Ustilaginomycotina</taxon>
        <taxon>Ustilaginomycetes</taxon>
        <taxon>Ustilaginales</taxon>
        <taxon>Ustilaginaceae</taxon>
        <taxon>Melanopsichium</taxon>
    </lineage>
</organism>
<evidence type="ECO:0000256" key="3">
    <source>
        <dbReference type="ARBA" id="ARBA00022723"/>
    </source>
</evidence>
<dbReference type="Pfam" id="PF00149">
    <property type="entry name" value="Metallophos"/>
    <property type="match status" value="1"/>
</dbReference>
<dbReference type="GO" id="GO:0005737">
    <property type="term" value="C:cytoplasm"/>
    <property type="evidence" value="ECO:0007669"/>
    <property type="project" value="UniProtKB-SubCell"/>
</dbReference>
<dbReference type="SUPFAM" id="SSF57850">
    <property type="entry name" value="RING/U-box"/>
    <property type="match status" value="1"/>
</dbReference>
<evidence type="ECO:0000256" key="5">
    <source>
        <dbReference type="ARBA" id="ARBA00022833"/>
    </source>
</evidence>
<feature type="domain" description="RING-Gid-type" evidence="9">
    <location>
        <begin position="424"/>
        <end position="467"/>
    </location>
</feature>
<reference evidence="10" key="1">
    <citation type="journal article" date="2014" name="Genome Biol. Evol.">
        <title>Gene Loss Rather Than Gene Gain Is Associated with a Host Jump from Monocots to Dicots in the Smut Fungus Melanopsichium pennsylvanicum.</title>
        <authorList>
            <person name="Sharma R."/>
            <person name="Mishra B."/>
            <person name="Runge F."/>
            <person name="Thines M."/>
        </authorList>
    </citation>
    <scope>NUCLEOTIDE SEQUENCE</scope>
    <source>
        <strain evidence="10">4</strain>
    </source>
</reference>
<dbReference type="GO" id="GO:0034657">
    <property type="term" value="C:GID complex"/>
    <property type="evidence" value="ECO:0007669"/>
    <property type="project" value="TreeGrafter"/>
</dbReference>
<dbReference type="Pfam" id="PF10607">
    <property type="entry name" value="CTLH"/>
    <property type="match status" value="1"/>
</dbReference>
<evidence type="ECO:0000256" key="1">
    <source>
        <dbReference type="ARBA" id="ARBA00004496"/>
    </source>
</evidence>
<dbReference type="SMART" id="SM00667">
    <property type="entry name" value="LisH"/>
    <property type="match status" value="1"/>
</dbReference>
<dbReference type="SMART" id="SM00757">
    <property type="entry name" value="CRA"/>
    <property type="match status" value="1"/>
</dbReference>
<evidence type="ECO:0000259" key="9">
    <source>
        <dbReference type="PROSITE" id="PS51867"/>
    </source>
</evidence>
<dbReference type="PROSITE" id="PS50897">
    <property type="entry name" value="CTLH"/>
    <property type="match status" value="1"/>
</dbReference>
<evidence type="ECO:0000313" key="10">
    <source>
        <dbReference type="EMBL" id="CDI53606.1"/>
    </source>
</evidence>
<dbReference type="CDD" id="cd07379">
    <property type="entry name" value="MPP_239FB"/>
    <property type="match status" value="1"/>
</dbReference>
<dbReference type="PANTHER" id="PTHR12170:SF3">
    <property type="entry name" value="GH10162P"/>
    <property type="match status" value="1"/>
</dbReference>
<dbReference type="EMBL" id="HG529584">
    <property type="protein sequence ID" value="CDI53606.1"/>
    <property type="molecule type" value="Genomic_DNA"/>
</dbReference>
<comment type="subcellular location">
    <subcellularLocation>
        <location evidence="1">Cytoplasm</location>
    </subcellularLocation>
</comment>
<feature type="zinc finger region" description="RING-Gid-type" evidence="6">
    <location>
        <begin position="424"/>
        <end position="467"/>
    </location>
</feature>
<dbReference type="InterPro" id="IPR044063">
    <property type="entry name" value="ZF_RING_GID"/>
</dbReference>
<dbReference type="InterPro" id="IPR006594">
    <property type="entry name" value="LisH"/>
</dbReference>
<dbReference type="GO" id="GO:0008270">
    <property type="term" value="F:zinc ion binding"/>
    <property type="evidence" value="ECO:0007669"/>
    <property type="project" value="UniProtKB-KW"/>
</dbReference>
<dbReference type="SUPFAM" id="SSF56300">
    <property type="entry name" value="Metallo-dependent phosphatases"/>
    <property type="match status" value="1"/>
</dbReference>
<dbReference type="InterPro" id="IPR004843">
    <property type="entry name" value="Calcineurin-like_PHP"/>
</dbReference>
<dbReference type="AlphaFoldDB" id="A0A077R3Q7"/>
<feature type="region of interest" description="Disordered" evidence="7">
    <location>
        <begin position="1"/>
        <end position="31"/>
    </location>
</feature>
<name>A0A077R3Q7_9BASI</name>
<dbReference type="PROSITE" id="PS50896">
    <property type="entry name" value="LISH"/>
    <property type="match status" value="1"/>
</dbReference>
<evidence type="ECO:0000256" key="6">
    <source>
        <dbReference type="PROSITE-ProRule" id="PRU01215"/>
    </source>
</evidence>
<keyword evidence="2" id="KW-0963">Cytoplasm</keyword>
<dbReference type="GO" id="GO:0043161">
    <property type="term" value="P:proteasome-mediated ubiquitin-dependent protein catabolic process"/>
    <property type="evidence" value="ECO:0007669"/>
    <property type="project" value="InterPro"/>
</dbReference>
<dbReference type="InterPro" id="IPR013144">
    <property type="entry name" value="CRA_dom"/>
</dbReference>
<accession>A0A077R3Q7</accession>
<evidence type="ECO:0000256" key="7">
    <source>
        <dbReference type="SAM" id="MobiDB-lite"/>
    </source>
</evidence>
<dbReference type="Gene3D" id="3.60.21.10">
    <property type="match status" value="1"/>
</dbReference>